<reference evidence="2 3" key="1">
    <citation type="submission" date="2017-09" db="EMBL/GenBank/DDBJ databases">
        <title>Depth-based differentiation of microbial function through sediment-hosted aquifers and enrichment of novel symbionts in the deep terrestrial subsurface.</title>
        <authorList>
            <person name="Probst A.J."/>
            <person name="Ladd B."/>
            <person name="Jarett J.K."/>
            <person name="Geller-Mcgrath D.E."/>
            <person name="Sieber C.M."/>
            <person name="Emerson J.B."/>
            <person name="Anantharaman K."/>
            <person name="Thomas B.C."/>
            <person name="Malmstrom R."/>
            <person name="Stieglmeier M."/>
            <person name="Klingl A."/>
            <person name="Woyke T."/>
            <person name="Ryan C.M."/>
            <person name="Banfield J.F."/>
        </authorList>
    </citation>
    <scope>NUCLEOTIDE SEQUENCE [LARGE SCALE GENOMIC DNA]</scope>
    <source>
        <strain evidence="2">CG11_big_fil_rev_8_21_14_0_20_45_26</strain>
    </source>
</reference>
<dbReference type="Gene3D" id="3.20.20.150">
    <property type="entry name" value="Divalent-metal-dependent TIM barrel enzymes"/>
    <property type="match status" value="1"/>
</dbReference>
<sequence length="310" mass="35778">MSKPQNEIYVSTACLDSSTRDLRHVIDVYQKMGIAHIEISAPHPYLSLQDLAKLIQSYQAEGVKFIFHNYFPAPEKSIVLNMISRDPLRYQASSSLIGNAVKLGRKTGVNLYCFHPGYLRDGSERQDGMFEFYGKDDQGRRAGLEYFMSTFPKFYHQLNVESNGQSFFIGLENLFPSPNGQDQSILCTADEFERVFESPLFKESNIGILIDLAHLTIASSLYGFDRDDFLDRLISQYGDRIYEVHLSENDGRHDSHWTLRKDSWCLNVLKRFRQTGTRLHGELTKICIEPRKLNEQQIKDCYELVKDYVS</sequence>
<dbReference type="SUPFAM" id="SSF51658">
    <property type="entry name" value="Xylose isomerase-like"/>
    <property type="match status" value="1"/>
</dbReference>
<dbReference type="InterPro" id="IPR013022">
    <property type="entry name" value="Xyl_isomerase-like_TIM-brl"/>
</dbReference>
<name>A0A2H0LLD5_9BACT</name>
<proteinExistence type="predicted"/>
<dbReference type="EMBL" id="PCVY01000072">
    <property type="protein sequence ID" value="PIQ85220.1"/>
    <property type="molecule type" value="Genomic_DNA"/>
</dbReference>
<evidence type="ECO:0000259" key="1">
    <source>
        <dbReference type="Pfam" id="PF01261"/>
    </source>
</evidence>
<gene>
    <name evidence="2" type="ORF">COV74_09685</name>
</gene>
<dbReference type="AlphaFoldDB" id="A0A2H0LLD5"/>
<dbReference type="InterPro" id="IPR036237">
    <property type="entry name" value="Xyl_isomerase-like_sf"/>
</dbReference>
<comment type="caution">
    <text evidence="2">The sequence shown here is derived from an EMBL/GenBank/DDBJ whole genome shotgun (WGS) entry which is preliminary data.</text>
</comment>
<organism evidence="2 3">
    <name type="scientific">Candidatus Abzuiibacterium crystallinum</name>
    <dbReference type="NCBI Taxonomy" id="1974748"/>
    <lineage>
        <taxon>Bacteria</taxon>
        <taxon>Pseudomonadati</taxon>
        <taxon>Candidatus Omnitrophota</taxon>
        <taxon>Candidatus Abzuiibacterium</taxon>
    </lineage>
</organism>
<dbReference type="Proteomes" id="UP000230859">
    <property type="component" value="Unassembled WGS sequence"/>
</dbReference>
<accession>A0A2H0LLD5</accession>
<evidence type="ECO:0000313" key="3">
    <source>
        <dbReference type="Proteomes" id="UP000230859"/>
    </source>
</evidence>
<feature type="domain" description="Xylose isomerase-like TIM barrel" evidence="1">
    <location>
        <begin position="28"/>
        <end position="257"/>
    </location>
</feature>
<protein>
    <recommendedName>
        <fullName evidence="1">Xylose isomerase-like TIM barrel domain-containing protein</fullName>
    </recommendedName>
</protein>
<dbReference type="Pfam" id="PF01261">
    <property type="entry name" value="AP_endonuc_2"/>
    <property type="match status" value="1"/>
</dbReference>
<evidence type="ECO:0000313" key="2">
    <source>
        <dbReference type="EMBL" id="PIQ85220.1"/>
    </source>
</evidence>